<comment type="caution">
    <text evidence="2">The sequence shown here is derived from an EMBL/GenBank/DDBJ whole genome shotgun (WGS) entry which is preliminary data.</text>
</comment>
<feature type="region of interest" description="Disordered" evidence="1">
    <location>
        <begin position="1"/>
        <end position="31"/>
    </location>
</feature>
<dbReference type="AlphaFoldDB" id="A0A9N9HHD0"/>
<dbReference type="Proteomes" id="UP000789572">
    <property type="component" value="Unassembled WGS sequence"/>
</dbReference>
<feature type="region of interest" description="Disordered" evidence="1">
    <location>
        <begin position="88"/>
        <end position="110"/>
    </location>
</feature>
<name>A0A9N9HHD0_9GLOM</name>
<feature type="non-terminal residue" evidence="2">
    <location>
        <position position="1"/>
    </location>
</feature>
<feature type="compositionally biased region" description="Pro residues" evidence="1">
    <location>
        <begin position="15"/>
        <end position="31"/>
    </location>
</feature>
<keyword evidence="3" id="KW-1185">Reference proteome</keyword>
<proteinExistence type="predicted"/>
<evidence type="ECO:0000256" key="1">
    <source>
        <dbReference type="SAM" id="MobiDB-lite"/>
    </source>
</evidence>
<evidence type="ECO:0000313" key="2">
    <source>
        <dbReference type="EMBL" id="CAG8675654.1"/>
    </source>
</evidence>
<feature type="compositionally biased region" description="Polar residues" evidence="1">
    <location>
        <begin position="88"/>
        <end position="98"/>
    </location>
</feature>
<sequence length="110" mass="12387">TTQIQFPPQDRIRTPTPPLTDIPLGPPIYTPPPQFLSTPPTNTSNQRYFNLNINPRTAITNFIHHFTPTTTLSNRNLLIPGNYPQANLDLNNTPSSHYTPLDSPPPYQLN</sequence>
<gene>
    <name evidence="2" type="ORF">POCULU_LOCUS11217</name>
</gene>
<evidence type="ECO:0000313" key="3">
    <source>
        <dbReference type="Proteomes" id="UP000789572"/>
    </source>
</evidence>
<dbReference type="EMBL" id="CAJVPJ010007458">
    <property type="protein sequence ID" value="CAG8675654.1"/>
    <property type="molecule type" value="Genomic_DNA"/>
</dbReference>
<protein>
    <submittedName>
        <fullName evidence="2">6064_t:CDS:1</fullName>
    </submittedName>
</protein>
<organism evidence="2 3">
    <name type="scientific">Paraglomus occultum</name>
    <dbReference type="NCBI Taxonomy" id="144539"/>
    <lineage>
        <taxon>Eukaryota</taxon>
        <taxon>Fungi</taxon>
        <taxon>Fungi incertae sedis</taxon>
        <taxon>Mucoromycota</taxon>
        <taxon>Glomeromycotina</taxon>
        <taxon>Glomeromycetes</taxon>
        <taxon>Paraglomerales</taxon>
        <taxon>Paraglomeraceae</taxon>
        <taxon>Paraglomus</taxon>
    </lineage>
</organism>
<accession>A0A9N9HHD0</accession>
<reference evidence="2" key="1">
    <citation type="submission" date="2021-06" db="EMBL/GenBank/DDBJ databases">
        <authorList>
            <person name="Kallberg Y."/>
            <person name="Tangrot J."/>
            <person name="Rosling A."/>
        </authorList>
    </citation>
    <scope>NUCLEOTIDE SEQUENCE</scope>
    <source>
        <strain evidence="2">IA702</strain>
    </source>
</reference>